<reference evidence="1 2" key="2">
    <citation type="journal article" date="2022" name="Mol. Ecol. Resour.">
        <title>The genomes of chicory, endive, great burdock and yacon provide insights into Asteraceae paleo-polyploidization history and plant inulin production.</title>
        <authorList>
            <person name="Fan W."/>
            <person name="Wang S."/>
            <person name="Wang H."/>
            <person name="Wang A."/>
            <person name="Jiang F."/>
            <person name="Liu H."/>
            <person name="Zhao H."/>
            <person name="Xu D."/>
            <person name="Zhang Y."/>
        </authorList>
    </citation>
    <scope>NUCLEOTIDE SEQUENCE [LARGE SCALE GENOMIC DNA]</scope>
    <source>
        <strain evidence="2">cv. Punajuju</strain>
        <tissue evidence="1">Leaves</tissue>
    </source>
</reference>
<organism evidence="1 2">
    <name type="scientific">Cichorium intybus</name>
    <name type="common">Chicory</name>
    <dbReference type="NCBI Taxonomy" id="13427"/>
    <lineage>
        <taxon>Eukaryota</taxon>
        <taxon>Viridiplantae</taxon>
        <taxon>Streptophyta</taxon>
        <taxon>Embryophyta</taxon>
        <taxon>Tracheophyta</taxon>
        <taxon>Spermatophyta</taxon>
        <taxon>Magnoliopsida</taxon>
        <taxon>eudicotyledons</taxon>
        <taxon>Gunneridae</taxon>
        <taxon>Pentapetalae</taxon>
        <taxon>asterids</taxon>
        <taxon>campanulids</taxon>
        <taxon>Asterales</taxon>
        <taxon>Asteraceae</taxon>
        <taxon>Cichorioideae</taxon>
        <taxon>Cichorieae</taxon>
        <taxon>Cichoriinae</taxon>
        <taxon>Cichorium</taxon>
    </lineage>
</organism>
<evidence type="ECO:0000313" key="1">
    <source>
        <dbReference type="EMBL" id="KAI3709355.1"/>
    </source>
</evidence>
<keyword evidence="2" id="KW-1185">Reference proteome</keyword>
<reference evidence="2" key="1">
    <citation type="journal article" date="2022" name="Mol. Ecol. Resour.">
        <title>The genomes of chicory, endive, great burdock and yacon provide insights into Asteraceae palaeo-polyploidization history and plant inulin production.</title>
        <authorList>
            <person name="Fan W."/>
            <person name="Wang S."/>
            <person name="Wang H."/>
            <person name="Wang A."/>
            <person name="Jiang F."/>
            <person name="Liu H."/>
            <person name="Zhao H."/>
            <person name="Xu D."/>
            <person name="Zhang Y."/>
        </authorList>
    </citation>
    <scope>NUCLEOTIDE SEQUENCE [LARGE SCALE GENOMIC DNA]</scope>
    <source>
        <strain evidence="2">cv. Punajuju</strain>
    </source>
</reference>
<evidence type="ECO:0000313" key="2">
    <source>
        <dbReference type="Proteomes" id="UP001055811"/>
    </source>
</evidence>
<name>A0ACB9AHB2_CICIN</name>
<dbReference type="Proteomes" id="UP001055811">
    <property type="component" value="Linkage Group LG07"/>
</dbReference>
<dbReference type="EMBL" id="CM042015">
    <property type="protein sequence ID" value="KAI3709355.1"/>
    <property type="molecule type" value="Genomic_DNA"/>
</dbReference>
<proteinExistence type="predicted"/>
<sequence>MASSSSSSIRGSPVANGSSYDVFLSFRGEDTRDSFTDHLFDALKRAGIGTFRDNEEINRGEDLKPEIQTAVKRSRASIVVLSKNYATSTWCLDELMFILEQRRECGHFVLPVFYHVDPSDVRNQNATFAIEVKASSRWTNHNVNLWKKALKEVADLAGMVLSGPETEFLKEIVDTIYNKLDRKEVHLPINLTGMATRYKDIHSWLNGSNAKFLAICGMGGSGKTTLARYIVYSNCQNFESVSIVEDIGSRCKEPHDLLQIQEKLFADISGGKKRKIPSVCQGTFKIEEALQVKKALIVLDDIVEPSQLAALLGCGDINPQSKIIITSRKNNIGKWIESRSWGCQEYQMKLLDDDESLELLSRHAFGSKTQMEGYEELSKQVLQYCEGNPLALEVLGSSLGQDNSILFWKSTLSLLGRDINVGIQRVLIRSYNSLPHDSNKELFLHIACFFVGKDMDYVVKILEHDYSAVSGIKTLTNRCLLSVSSNKKLMMHPLLQEMGRTIVHQESPKDPAKRSRVWLNKDSYDVLRKGKGSKTMEGLALDMQMLKEEKYSFKSSNLKTDGLENMDKLKLLQLNFVQMSGSYGNLSEDLRWLCWLGFHLRTIPSDLFMGNLVAIDMSYSNIEIFEPPMVLQSLQILNLKDSYNLSEIRNMSMIPHLETLILWNCHNLVRVCETIKDLTSLALLNMTGCKNLCKTEAHMLVGVEASTSGGRVAEQPFFSFPHSLHRLFLKDCSLECNKSFPLSFSVQISLQYLNLGNSLFEFLPCYDHLKNLRVLDLSLCARLKWLLYLPSRLAELYIYYCTSLEKISFQSHRFTLQEFGYEGCIHLSEIEGFIKLVPVANLEENDLGHMKWLKEYQNCEVRLVGDDELTIGRSLCLQMLYEFNIMSTSLPNIKDPNMNPDYVSELSSLSFDVPLCPKNKSLKGLDVTIRYTISDDNDWGWFCKISTDNGVDLMYNPKVYGRPDCGEVGIWLSYWPIRNTLNVGDKVNVSIIVMSGVEVHECGVSLVYMDDKEPEENLENNKGWIEIIGGDLSGFELSSGAYYLCRRDFFELMEVDRQCPDWFRILVGDTIDYTEVRGWRKTGRPKQMNTSFTELKTVRCIVHGPELEEIYKITEMSKSSSVDKPLESTSSMLGEMMKSATSSTSTDTTMQAGSKPTMETLEEENLITNEARKISVDLGTRLTPMATVPEDEVHEDEELSDIKGQINSIQEKIMILERDESMIWDSDPEQAKEYLRTVVEDKRLSEVLEINPVVIPDLKGIANSMFDSNCGRECSQAFISVRKDALDDCLLILEIEKLSVEDIIKMEWVVLNSKIKRWTKGIKIFVRILDFAEAIAVRPRQPENLLRILEVYEVLSDLMPDIDKLYSDENGFYIRSQYRDVLTRVGDYVKATSIEFKNAVGVNSSNTAFPDGGIHPLTRYVMNYLTLLIYFSNSLNMCLKDDHVGGNKESSSSPHTSPGHEDDSINENSSSSPMALYVPSELRNHCIASIKGDVN</sequence>
<accession>A0ACB9AHB2</accession>
<protein>
    <submittedName>
        <fullName evidence="1">Uncharacterized protein</fullName>
    </submittedName>
</protein>
<comment type="caution">
    <text evidence="1">The sequence shown here is derived from an EMBL/GenBank/DDBJ whole genome shotgun (WGS) entry which is preliminary data.</text>
</comment>
<gene>
    <name evidence="1" type="ORF">L2E82_39115</name>
</gene>